<dbReference type="AlphaFoldDB" id="A0A8H7RJT9"/>
<dbReference type="Gene3D" id="3.80.10.10">
    <property type="entry name" value="Ribonuclease Inhibitor"/>
    <property type="match status" value="1"/>
</dbReference>
<evidence type="ECO:0000259" key="1">
    <source>
        <dbReference type="PROSITE" id="PS50181"/>
    </source>
</evidence>
<name>A0A8H7RJT9_9FUNG</name>
<protein>
    <recommendedName>
        <fullName evidence="1">F-box domain-containing protein</fullName>
    </recommendedName>
</protein>
<dbReference type="Pfam" id="PF12937">
    <property type="entry name" value="F-box-like"/>
    <property type="match status" value="1"/>
</dbReference>
<dbReference type="Proteomes" id="UP000603453">
    <property type="component" value="Unassembled WGS sequence"/>
</dbReference>
<keyword evidence="3" id="KW-1185">Reference proteome</keyword>
<organism evidence="2 3">
    <name type="scientific">Mucor saturninus</name>
    <dbReference type="NCBI Taxonomy" id="64648"/>
    <lineage>
        <taxon>Eukaryota</taxon>
        <taxon>Fungi</taxon>
        <taxon>Fungi incertae sedis</taxon>
        <taxon>Mucoromycota</taxon>
        <taxon>Mucoromycotina</taxon>
        <taxon>Mucoromycetes</taxon>
        <taxon>Mucorales</taxon>
        <taxon>Mucorineae</taxon>
        <taxon>Mucoraceae</taxon>
        <taxon>Mucor</taxon>
    </lineage>
</organism>
<evidence type="ECO:0000313" key="2">
    <source>
        <dbReference type="EMBL" id="KAG2210943.1"/>
    </source>
</evidence>
<dbReference type="EMBL" id="JAEPRD010000010">
    <property type="protein sequence ID" value="KAG2210943.1"/>
    <property type="molecule type" value="Genomic_DNA"/>
</dbReference>
<proteinExistence type="predicted"/>
<dbReference type="OrthoDB" id="2283774at2759"/>
<reference evidence="2" key="1">
    <citation type="submission" date="2020-12" db="EMBL/GenBank/DDBJ databases">
        <title>Metabolic potential, ecology and presence of endohyphal bacteria is reflected in genomic diversity of Mucoromycotina.</title>
        <authorList>
            <person name="Muszewska A."/>
            <person name="Okrasinska A."/>
            <person name="Steczkiewicz K."/>
            <person name="Drgas O."/>
            <person name="Orlowska M."/>
            <person name="Perlinska-Lenart U."/>
            <person name="Aleksandrzak-Piekarczyk T."/>
            <person name="Szatraj K."/>
            <person name="Zielenkiewicz U."/>
            <person name="Pilsyk S."/>
            <person name="Malc E."/>
            <person name="Mieczkowski P."/>
            <person name="Kruszewska J.S."/>
            <person name="Biernat P."/>
            <person name="Pawlowska J."/>
        </authorList>
    </citation>
    <scope>NUCLEOTIDE SEQUENCE</scope>
    <source>
        <strain evidence="2">WA0000017839</strain>
    </source>
</reference>
<dbReference type="SUPFAM" id="SSF81383">
    <property type="entry name" value="F-box domain"/>
    <property type="match status" value="1"/>
</dbReference>
<dbReference type="InterPro" id="IPR032675">
    <property type="entry name" value="LRR_dom_sf"/>
</dbReference>
<comment type="caution">
    <text evidence="2">The sequence shown here is derived from an EMBL/GenBank/DDBJ whole genome shotgun (WGS) entry which is preliminary data.</text>
</comment>
<dbReference type="PROSITE" id="PS50181">
    <property type="entry name" value="FBOX"/>
    <property type="match status" value="1"/>
</dbReference>
<feature type="domain" description="F-box" evidence="1">
    <location>
        <begin position="1"/>
        <end position="46"/>
    </location>
</feature>
<dbReference type="InterPro" id="IPR036047">
    <property type="entry name" value="F-box-like_dom_sf"/>
</dbReference>
<dbReference type="InterPro" id="IPR001810">
    <property type="entry name" value="F-box_dom"/>
</dbReference>
<gene>
    <name evidence="2" type="ORF">INT47_000100</name>
</gene>
<dbReference type="SUPFAM" id="SSF52047">
    <property type="entry name" value="RNI-like"/>
    <property type="match status" value="1"/>
</dbReference>
<accession>A0A8H7RJT9</accession>
<sequence>MTLVNRFPSEFLHKVSTHLSVQDCWHATLVCRSWHHTFQRALYKKVFIYSDSQLKQLVSSISYHGYLVKEIHLISTISHESTTLQDNPRHVLLDRDTLLTLNHLCPLLEVLRFHPSQWTNLELSDQMQWSQMRQCGIVHYEDFTPSFLTVFGTNLTQLHMTHAAHDLETLADRLRIPTLKELTLEILVQIENEIIPTQHLERMHANLPQLTAFHFKRNKTPHHEAVPAHDIISLFAHPTTVRTLTLHGHVDSIQWFQFITTNYPKLQELELTQITTSRFGTKWMWQTALIDLIRSLPSLQRLSLGGKNIPQLFSKALLVELNSNKQIDEFNIDFQTYQAIESCQFLLSLASSDGLASLRHLSLRVWEQIPGWSGVTKNLFQCQGLVSLQLWFSKGFMDQFPFTSFLIDHFLLHLPCLKKLALTGAHVQVMYKDYKDLDIQVFDLEELSLVQCKIERHDVVLQYLSTCCPRLDTMEFSKCESERSAVNKSHVLNEWTMDLQQIRLKKLVLSSILIYIGTVQTNDFIGIRIHDEKGQRTQWCSTTKSMIYPEYGLCEDTEKNTELDKVYQSYTSSKPLADRMPGNYTPTLGVLVIHCQSVTQVFLDNLKIPNHLIN</sequence>
<evidence type="ECO:0000313" key="3">
    <source>
        <dbReference type="Proteomes" id="UP000603453"/>
    </source>
</evidence>